<keyword evidence="1" id="KW-0378">Hydrolase</keyword>
<dbReference type="Pfam" id="PF03629">
    <property type="entry name" value="SASA"/>
    <property type="match status" value="2"/>
</dbReference>
<dbReference type="PANTHER" id="PTHR22901">
    <property type="entry name" value="SIALATE O-ACETYLESTERASE"/>
    <property type="match status" value="1"/>
</dbReference>
<evidence type="ECO:0000256" key="2">
    <source>
        <dbReference type="SAM" id="MobiDB-lite"/>
    </source>
</evidence>
<dbReference type="SUPFAM" id="SSF52266">
    <property type="entry name" value="SGNH hydrolase"/>
    <property type="match status" value="1"/>
</dbReference>
<name>A0A160U0Q9_9ZZZZ</name>
<feature type="domain" description="Sialate O-acetylesterase" evidence="3">
    <location>
        <begin position="107"/>
        <end position="211"/>
    </location>
</feature>
<dbReference type="InterPro" id="IPR005181">
    <property type="entry name" value="SASA"/>
</dbReference>
<dbReference type="EMBL" id="CZQD01000031">
    <property type="protein sequence ID" value="CUS56667.1"/>
    <property type="molecule type" value="Genomic_DNA"/>
</dbReference>
<dbReference type="GO" id="GO:0005975">
    <property type="term" value="P:carbohydrate metabolic process"/>
    <property type="evidence" value="ECO:0007669"/>
    <property type="project" value="TreeGrafter"/>
</dbReference>
<feature type="domain" description="Sialate O-acetylesterase" evidence="3">
    <location>
        <begin position="419"/>
        <end position="497"/>
    </location>
</feature>
<dbReference type="PANTHER" id="PTHR22901:SF0">
    <property type="entry name" value="SIALATE O-ACETYLESTERASE"/>
    <property type="match status" value="1"/>
</dbReference>
<accession>A0A160U0Q9</accession>
<dbReference type="InterPro" id="IPR039329">
    <property type="entry name" value="SIAE"/>
</dbReference>
<gene>
    <name evidence="4" type="ORF">MGWOODY_Hyp254</name>
</gene>
<evidence type="ECO:0000313" key="4">
    <source>
        <dbReference type="EMBL" id="CUS56667.1"/>
    </source>
</evidence>
<protein>
    <submittedName>
        <fullName evidence="4">Sialic acid-specific 9-O-acetylesterase</fullName>
    </submittedName>
</protein>
<organism evidence="4">
    <name type="scientific">hydrothermal vent metagenome</name>
    <dbReference type="NCBI Taxonomy" id="652676"/>
    <lineage>
        <taxon>unclassified sequences</taxon>
        <taxon>metagenomes</taxon>
        <taxon>ecological metagenomes</taxon>
    </lineage>
</organism>
<dbReference type="SUPFAM" id="SSF49785">
    <property type="entry name" value="Galactose-binding domain-like"/>
    <property type="match status" value="1"/>
</dbReference>
<dbReference type="AlphaFoldDB" id="A0A160U0Q9"/>
<dbReference type="Gene3D" id="3.40.50.1110">
    <property type="entry name" value="SGNH hydrolase"/>
    <property type="match status" value="2"/>
</dbReference>
<evidence type="ECO:0000256" key="1">
    <source>
        <dbReference type="ARBA" id="ARBA00022801"/>
    </source>
</evidence>
<proteinExistence type="predicted"/>
<dbReference type="InterPro" id="IPR036514">
    <property type="entry name" value="SGNH_hydro_sf"/>
</dbReference>
<dbReference type="InterPro" id="IPR008979">
    <property type="entry name" value="Galactose-bd-like_sf"/>
</dbReference>
<evidence type="ECO:0000259" key="3">
    <source>
        <dbReference type="Pfam" id="PF03629"/>
    </source>
</evidence>
<sequence length="647" mass="69307">MFTSKTMMACGALALIGLGAHAEAPKLASVFGDHMVIQRDAPVRLFGTADPGAEFIVSLDAASTPVRAGRDGRWWVEFPELSAGGSHEISVTVEGDTVQALEDVLSGDVFLCSGQSNMEYPLSRVTYAEREVAAADHSNIRLLQVEKDLSLAPNAELPGDSAWAVTTPETAAGFSAVCYYAGRALSEAYDVPVGLINSSWGGSRIEPWIDGEIIGAMPEHAEQVALLETYKTDRGAAAKIYSESWQQSWRDDPATEGTAPWEDADADEWKPVPGTLRDWRKWGDPELTDHLGMVWHKVSFDLTPQQSEQAATIHIGAVDDTDMTWLNGTAIGTTFHWGGLRTYEVSADLLKPGKNTILVNAHNDYGDGGMSGPASELRVELEDGSSLSLADGWAYRKVDSAVSAPKPAPWFTIKGYTMLHNAMIAPLSGIRLKGAIWYQGESNAGDGVAYESLLDLLVQDWRAKFGADLPVAVVQLPRYGALPTEAGKPGWGVIRESMRRVAARDDRVALAVTIDMGDPVDIHPPNKLAVAERVVRVMKSLVYGEVDAGASGAVASRTVRDGSTIRIAFEGVEDGLVTVSAGSVIGMELCDADACKYASAKLDGDTVVVQAEDEAVSEVRYCQGDSPLCNLFDGTGMPAGPFWIAVE</sequence>
<reference evidence="4" key="1">
    <citation type="submission" date="2015-10" db="EMBL/GenBank/DDBJ databases">
        <authorList>
            <person name="Gilbert D.G."/>
        </authorList>
    </citation>
    <scope>NUCLEOTIDE SEQUENCE</scope>
</reference>
<feature type="region of interest" description="Disordered" evidence="2">
    <location>
        <begin position="248"/>
        <end position="267"/>
    </location>
</feature>
<dbReference type="GO" id="GO:0001681">
    <property type="term" value="F:sialate O-acetylesterase activity"/>
    <property type="evidence" value="ECO:0007669"/>
    <property type="project" value="InterPro"/>
</dbReference>